<proteinExistence type="predicted"/>
<organism evidence="1 2">
    <name type="scientific">Micromonospora halophytica</name>
    <dbReference type="NCBI Taxonomy" id="47864"/>
    <lineage>
        <taxon>Bacteria</taxon>
        <taxon>Bacillati</taxon>
        <taxon>Actinomycetota</taxon>
        <taxon>Actinomycetes</taxon>
        <taxon>Micromonosporales</taxon>
        <taxon>Micromonosporaceae</taxon>
        <taxon>Micromonospora</taxon>
    </lineage>
</organism>
<keyword evidence="2" id="KW-1185">Reference proteome</keyword>
<gene>
    <name evidence="1" type="ORF">GA0070560_103249</name>
</gene>
<accession>A0A1C5H7X1</accession>
<evidence type="ECO:0000313" key="2">
    <source>
        <dbReference type="Proteomes" id="UP000199408"/>
    </source>
</evidence>
<reference evidence="2" key="1">
    <citation type="submission" date="2016-06" db="EMBL/GenBank/DDBJ databases">
        <authorList>
            <person name="Varghese N."/>
        </authorList>
    </citation>
    <scope>NUCLEOTIDE SEQUENCE [LARGE SCALE GENOMIC DNA]</scope>
    <source>
        <strain evidence="2">DSM 43171</strain>
    </source>
</reference>
<sequence>MPSPAVRTVPWDPVTVTDGTDIPGFSVLNRQRVCVRWTRSTTLVVMPAVSTTLRMLSVSVIASLTVTGCQTLDDAGRALGRSDLVNDLAARMDGALTATWAADYQLPGGRTASVAQTKTPLRSAYTWPDGKITVTQESVTRCETSAGRTACTVLPPELTAGKPSVLVWTEAEKRGLVTPPAVMGLLTDAALDPDAVITQSDTTVAGHHATCVDVKRSTGDFSTCVTTEGVLGSFSGTLAGTPTEVTLSRYTESVDPAAFDVPAGAGVVDRRTVTP</sequence>
<dbReference type="STRING" id="47864.GA0070560_103249"/>
<dbReference type="AlphaFoldDB" id="A0A1C5H7X1"/>
<protein>
    <recommendedName>
        <fullName evidence="3">Lipoprotein</fullName>
    </recommendedName>
</protein>
<evidence type="ECO:0008006" key="3">
    <source>
        <dbReference type="Google" id="ProtNLM"/>
    </source>
</evidence>
<evidence type="ECO:0000313" key="1">
    <source>
        <dbReference type="EMBL" id="SCG42118.1"/>
    </source>
</evidence>
<dbReference type="EMBL" id="FMDN01000003">
    <property type="protein sequence ID" value="SCG42118.1"/>
    <property type="molecule type" value="Genomic_DNA"/>
</dbReference>
<name>A0A1C5H7X1_9ACTN</name>
<dbReference type="Proteomes" id="UP000199408">
    <property type="component" value="Unassembled WGS sequence"/>
</dbReference>